<name>A0ABY3YWQ9_STRRM</name>
<accession>A0ABY3YWQ9</accession>
<protein>
    <recommendedName>
        <fullName evidence="4">DUF1453 domain-containing protein</fullName>
    </recommendedName>
</protein>
<dbReference type="EMBL" id="CP094298">
    <property type="protein sequence ID" value="UNZ02495.1"/>
    <property type="molecule type" value="Genomic_DNA"/>
</dbReference>
<keyword evidence="1" id="KW-0812">Transmembrane</keyword>
<evidence type="ECO:0008006" key="4">
    <source>
        <dbReference type="Google" id="ProtNLM"/>
    </source>
</evidence>
<evidence type="ECO:0000313" key="3">
    <source>
        <dbReference type="Proteomes" id="UP000829494"/>
    </source>
</evidence>
<feature type="transmembrane region" description="Helical" evidence="1">
    <location>
        <begin position="58"/>
        <end position="80"/>
    </location>
</feature>
<evidence type="ECO:0000256" key="1">
    <source>
        <dbReference type="SAM" id="Phobius"/>
    </source>
</evidence>
<reference evidence="2 3" key="1">
    <citation type="submission" date="2022-03" db="EMBL/GenBank/DDBJ databases">
        <title>Complete genome of Streptomyces rimosus ssp. rimosus R7 (=ATCC 10970).</title>
        <authorList>
            <person name="Beganovic S."/>
            <person name="Ruckert C."/>
            <person name="Busche T."/>
            <person name="Kalinowski J."/>
            <person name="Wittmann C."/>
        </authorList>
    </citation>
    <scope>NUCLEOTIDE SEQUENCE [LARGE SCALE GENOMIC DNA]</scope>
    <source>
        <strain evidence="2 3">R7</strain>
    </source>
</reference>
<sequence>MSGSLNVLVIVAVIAVVVVRQLKPQRLETDGRRWWLLPGILAIMAVREPGLLDKAHPAGSVVLLAVGVVLGLLTGAAWAWTMRIWTDDDGAVWSAGRPVTAVAWVLGAALRFGLYGVAVLAGIHLGSQSTMLTVAATLLARTGTMYWRAQTLRPTYRVAAGG</sequence>
<keyword evidence="1" id="KW-0472">Membrane</keyword>
<keyword evidence="1" id="KW-1133">Transmembrane helix</keyword>
<dbReference type="RefSeq" id="WP_003981843.1">
    <property type="nucleotide sequence ID" value="NZ_CP043497.1"/>
</dbReference>
<dbReference type="Proteomes" id="UP000829494">
    <property type="component" value="Chromosome"/>
</dbReference>
<feature type="transmembrane region" description="Helical" evidence="1">
    <location>
        <begin position="6"/>
        <end position="22"/>
    </location>
</feature>
<gene>
    <name evidence="2" type="ORF">SRIMR7_10070</name>
</gene>
<feature type="transmembrane region" description="Helical" evidence="1">
    <location>
        <begin position="101"/>
        <end position="123"/>
    </location>
</feature>
<dbReference type="GeneID" id="66858419"/>
<keyword evidence="3" id="KW-1185">Reference proteome</keyword>
<proteinExistence type="predicted"/>
<feature type="transmembrane region" description="Helical" evidence="1">
    <location>
        <begin position="34"/>
        <end position="52"/>
    </location>
</feature>
<evidence type="ECO:0000313" key="2">
    <source>
        <dbReference type="EMBL" id="UNZ02495.1"/>
    </source>
</evidence>
<organism evidence="2 3">
    <name type="scientific">Streptomyces rimosus subsp. rimosus</name>
    <dbReference type="NCBI Taxonomy" id="132474"/>
    <lineage>
        <taxon>Bacteria</taxon>
        <taxon>Bacillati</taxon>
        <taxon>Actinomycetota</taxon>
        <taxon>Actinomycetes</taxon>
        <taxon>Kitasatosporales</taxon>
        <taxon>Streptomycetaceae</taxon>
        <taxon>Streptomyces</taxon>
    </lineage>
</organism>